<evidence type="ECO:0000313" key="2">
    <source>
        <dbReference type="Proteomes" id="UP000186922"/>
    </source>
</evidence>
<comment type="caution">
    <text evidence="1">The sequence shown here is derived from an EMBL/GenBank/DDBJ whole genome shotgun (WGS) entry which is preliminary data.</text>
</comment>
<dbReference type="EMBL" id="BDGG01000004">
    <property type="protein sequence ID" value="GAU97527.1"/>
    <property type="molecule type" value="Genomic_DNA"/>
</dbReference>
<dbReference type="AlphaFoldDB" id="A0A1D1VCQ7"/>
<evidence type="ECO:0000313" key="1">
    <source>
        <dbReference type="EMBL" id="GAU97527.1"/>
    </source>
</evidence>
<gene>
    <name evidence="1" type="primary">RvY_08805-1</name>
    <name evidence="1" type="synonym">RvY_08805.1</name>
    <name evidence="1" type="ORF">RvY_08805</name>
</gene>
<proteinExistence type="predicted"/>
<accession>A0A1D1VCQ7</accession>
<protein>
    <submittedName>
        <fullName evidence="1">Uncharacterized protein</fullName>
    </submittedName>
</protein>
<dbReference type="Proteomes" id="UP000186922">
    <property type="component" value="Unassembled WGS sequence"/>
</dbReference>
<sequence length="63" mass="7157">MQDNRPRECSMMVRNIHPHPGAIDDLITEQVTATSLDFRVYKAKLTAQKLELSISSVWNLICA</sequence>
<reference evidence="1 2" key="1">
    <citation type="journal article" date="2016" name="Nat. Commun.">
        <title>Extremotolerant tardigrade genome and improved radiotolerance of human cultured cells by tardigrade-unique protein.</title>
        <authorList>
            <person name="Hashimoto T."/>
            <person name="Horikawa D.D."/>
            <person name="Saito Y."/>
            <person name="Kuwahara H."/>
            <person name="Kozuka-Hata H."/>
            <person name="Shin-I T."/>
            <person name="Minakuchi Y."/>
            <person name="Ohishi K."/>
            <person name="Motoyama A."/>
            <person name="Aizu T."/>
            <person name="Enomoto A."/>
            <person name="Kondo K."/>
            <person name="Tanaka S."/>
            <person name="Hara Y."/>
            <person name="Koshikawa S."/>
            <person name="Sagara H."/>
            <person name="Miura T."/>
            <person name="Yokobori S."/>
            <person name="Miyagawa K."/>
            <person name="Suzuki Y."/>
            <person name="Kubo T."/>
            <person name="Oyama M."/>
            <person name="Kohara Y."/>
            <person name="Fujiyama A."/>
            <person name="Arakawa K."/>
            <person name="Katayama T."/>
            <person name="Toyoda A."/>
            <person name="Kunieda T."/>
        </authorList>
    </citation>
    <scope>NUCLEOTIDE SEQUENCE [LARGE SCALE GENOMIC DNA]</scope>
    <source>
        <strain evidence="1 2">YOKOZUNA-1</strain>
    </source>
</reference>
<name>A0A1D1VCQ7_RAMVA</name>
<organism evidence="1 2">
    <name type="scientific">Ramazzottius varieornatus</name>
    <name type="common">Water bear</name>
    <name type="synonym">Tardigrade</name>
    <dbReference type="NCBI Taxonomy" id="947166"/>
    <lineage>
        <taxon>Eukaryota</taxon>
        <taxon>Metazoa</taxon>
        <taxon>Ecdysozoa</taxon>
        <taxon>Tardigrada</taxon>
        <taxon>Eutardigrada</taxon>
        <taxon>Parachela</taxon>
        <taxon>Hypsibioidea</taxon>
        <taxon>Ramazzottiidae</taxon>
        <taxon>Ramazzottius</taxon>
    </lineage>
</organism>
<keyword evidence="2" id="KW-1185">Reference proteome</keyword>